<proteinExistence type="predicted"/>
<feature type="domain" description="Transcription initiation factor TFIID subunit 1 histone acetyltransferase" evidence="4">
    <location>
        <begin position="409"/>
        <end position="866"/>
    </location>
</feature>
<feature type="compositionally biased region" description="Basic residues" evidence="3">
    <location>
        <begin position="997"/>
        <end position="1007"/>
    </location>
</feature>
<dbReference type="AlphaFoldDB" id="A0A5N6KL64"/>
<dbReference type="PANTHER" id="PTHR13900:SF0">
    <property type="entry name" value="TRANSCRIPTION INITIATION FACTOR TFIID SUBUNIT 1"/>
    <property type="match status" value="1"/>
</dbReference>
<evidence type="ECO:0000256" key="2">
    <source>
        <dbReference type="ARBA" id="ARBA00023242"/>
    </source>
</evidence>
<feature type="compositionally biased region" description="Acidic residues" evidence="3">
    <location>
        <begin position="115"/>
        <end position="124"/>
    </location>
</feature>
<organism evidence="5 6">
    <name type="scientific">Monilinia laxa</name>
    <name type="common">Brown rot fungus</name>
    <name type="synonym">Sclerotinia laxa</name>
    <dbReference type="NCBI Taxonomy" id="61186"/>
    <lineage>
        <taxon>Eukaryota</taxon>
        <taxon>Fungi</taxon>
        <taxon>Dikarya</taxon>
        <taxon>Ascomycota</taxon>
        <taxon>Pezizomycotina</taxon>
        <taxon>Leotiomycetes</taxon>
        <taxon>Helotiales</taxon>
        <taxon>Sclerotiniaceae</taxon>
        <taxon>Monilinia</taxon>
    </lineage>
</organism>
<keyword evidence="6" id="KW-1185">Reference proteome</keyword>
<dbReference type="Pfam" id="PF12157">
    <property type="entry name" value="DUF3591"/>
    <property type="match status" value="1"/>
</dbReference>
<sequence>MAESESRPTEFTQFTEIDWKRQDEEDEKAMKTLLNDSLEKGDDNLFGDRPLELGEKADDAQDFEDISDDDLPEEEEASLPSAGDLPALTDDAGTNHDTDDLFGEGRDSSPFGFDDNIEIQDEESQAAGNTVEEPANPPDEEEDLLELNFPGYHQSRLNNQDLSIPAPAESEADLAKQLFPSLAPGVILNFNELLPPKLAHFVPKVPLKPPKPLNPTKVSLDLAPDQEKSFRSNLGTATGDKRKRATEAEAKGLVAIIEESDDEAVNEETFDFEEPAEGEKLGGVTWADLQMICDDWDSKINSVPETVQPEPIDDQPMDEWEREILGHSSKRKKVVQPEPDYFNVPQFAVPSFDNLQQAVTISAKRPFLDLNDPHLLLEELKFTSAAKRQRLGGNFRGNNIISKKLSKRFNISNDEAYDALKENHQSKVRAAIGNLTVEHSLPALRLQWPYYKVKLYVKDARALHRPTLRFNKWLDQPITFDKPGMRKKKEARTMSIAEVFKESKDLTLGDFYSTATLIEYSEEQPIVLSNFGMCNKIINYYRRKDADDQERPTPEDKIGDTTILLPEDKSPFANFGFVDPGETVRALHNEMYRTPIFKHQPKNTDFLCVRSTTGVHGTTWHLRNIDNLFVAGQQFPSIKIPTPHSRTVTNAAKNRVKMIAFRKIRRSATKSLKISDLTAHILDTNDMQNRAKLKEILTYDKNEKVWRPEEGTIIPDEAALRSLVKPEDVCMIDAMQVGLRNLTDAGLDSLTEKEEGDDVTFADRPLEQKLTPWNTSKAFLDATSGKAMLQLHGDGDPSGCGLAVSMIQTSMKGGYIGAIQGPNATSAAAIAAERKANGGHTYNVKKQDELYNTAIRDIWEKQKSTLSDTKEHLSNELEEVDEDDRFAVAPTPHSMPTPAPYDDSFSQVSRASNMDNSSGKFMRITRKIKVGNFGQTEEQVETVKDMRVWKEYIKRKKMMEAANSDVYSIIPSGDAELDRATQQQVQMELDRLERNKDRRHAREKQKSKQSMAGQQILNPDSPGPSGSPISSIEKPSGTTRKCANCGQTGHIKTNKKLCPLLNGTRKPEDGTPNHGGFGAIQAPSAFD</sequence>
<evidence type="ECO:0000313" key="5">
    <source>
        <dbReference type="EMBL" id="KAB8304524.1"/>
    </source>
</evidence>
<dbReference type="GO" id="GO:0005669">
    <property type="term" value="C:transcription factor TFIID complex"/>
    <property type="evidence" value="ECO:0007669"/>
    <property type="project" value="InterPro"/>
</dbReference>
<feature type="compositionally biased region" description="Basic and acidic residues" evidence="3">
    <location>
        <begin position="49"/>
        <end position="59"/>
    </location>
</feature>
<dbReference type="GO" id="GO:0017025">
    <property type="term" value="F:TBP-class protein binding"/>
    <property type="evidence" value="ECO:0007669"/>
    <property type="project" value="InterPro"/>
</dbReference>
<comment type="caution">
    <text evidence="5">The sequence shown here is derived from an EMBL/GenBank/DDBJ whole genome shotgun (WGS) entry which is preliminary data.</text>
</comment>
<dbReference type="EMBL" id="VIGI01000001">
    <property type="protein sequence ID" value="KAB8304524.1"/>
    <property type="molecule type" value="Genomic_DNA"/>
</dbReference>
<evidence type="ECO:0000256" key="3">
    <source>
        <dbReference type="SAM" id="MobiDB-lite"/>
    </source>
</evidence>
<protein>
    <recommendedName>
        <fullName evidence="4">Transcription initiation factor TFIID subunit 1 histone acetyltransferase domain-containing protein</fullName>
    </recommendedName>
</protein>
<reference evidence="5 6" key="1">
    <citation type="submission" date="2019-06" db="EMBL/GenBank/DDBJ databases">
        <title>Genome Sequence of the Brown Rot Fungal Pathogen Monilinia laxa.</title>
        <authorList>
            <person name="De Miccolis Angelini R.M."/>
            <person name="Landi L."/>
            <person name="Abate D."/>
            <person name="Pollastro S."/>
            <person name="Romanazzi G."/>
            <person name="Faretra F."/>
        </authorList>
    </citation>
    <scope>NUCLEOTIDE SEQUENCE [LARGE SCALE GENOMIC DNA]</scope>
    <source>
        <strain evidence="5 6">Mlax316</strain>
    </source>
</reference>
<feature type="region of interest" description="Disordered" evidence="3">
    <location>
        <begin position="1"/>
        <end position="143"/>
    </location>
</feature>
<feature type="compositionally biased region" description="Basic and acidic residues" evidence="3">
    <location>
        <begin position="93"/>
        <end position="107"/>
    </location>
</feature>
<dbReference type="GO" id="GO:0016251">
    <property type="term" value="F:RNA polymerase II general transcription initiation factor activity"/>
    <property type="evidence" value="ECO:0007669"/>
    <property type="project" value="InterPro"/>
</dbReference>
<dbReference type="GO" id="GO:0051123">
    <property type="term" value="P:RNA polymerase II preinitiation complex assembly"/>
    <property type="evidence" value="ECO:0007669"/>
    <property type="project" value="TreeGrafter"/>
</dbReference>
<gene>
    <name evidence="5" type="ORF">EYC80_003910</name>
</gene>
<name>A0A5N6KL64_MONLA</name>
<evidence type="ECO:0000256" key="1">
    <source>
        <dbReference type="ARBA" id="ARBA00004123"/>
    </source>
</evidence>
<dbReference type="PANTHER" id="PTHR13900">
    <property type="entry name" value="TRANSCRIPTION INITIATION FACTOR TFIID"/>
    <property type="match status" value="1"/>
</dbReference>
<comment type="subcellular location">
    <subcellularLocation>
        <location evidence="1">Nucleus</location>
    </subcellularLocation>
</comment>
<feature type="compositionally biased region" description="Polar residues" evidence="3">
    <location>
        <begin position="1038"/>
        <end position="1051"/>
    </location>
</feature>
<dbReference type="GO" id="GO:0004402">
    <property type="term" value="F:histone acetyltransferase activity"/>
    <property type="evidence" value="ECO:0007669"/>
    <property type="project" value="InterPro"/>
</dbReference>
<evidence type="ECO:0000313" key="6">
    <source>
        <dbReference type="Proteomes" id="UP000326757"/>
    </source>
</evidence>
<feature type="compositionally biased region" description="Low complexity" evidence="3">
    <location>
        <begin position="1019"/>
        <end position="1037"/>
    </location>
</feature>
<feature type="region of interest" description="Disordered" evidence="3">
    <location>
        <begin position="989"/>
        <end position="1087"/>
    </location>
</feature>
<keyword evidence="2" id="KW-0539">Nucleus</keyword>
<dbReference type="InterPro" id="IPR022591">
    <property type="entry name" value="TAF1_HAT_dom"/>
</dbReference>
<accession>A0A5N6KL64</accession>
<dbReference type="Proteomes" id="UP000326757">
    <property type="component" value="Unassembled WGS sequence"/>
</dbReference>
<feature type="compositionally biased region" description="Acidic residues" evidence="3">
    <location>
        <begin position="60"/>
        <end position="77"/>
    </location>
</feature>
<dbReference type="OrthoDB" id="5752at2759"/>
<feature type="compositionally biased region" description="Polar residues" evidence="3">
    <location>
        <begin position="1008"/>
        <end position="1018"/>
    </location>
</feature>
<evidence type="ECO:0000259" key="4">
    <source>
        <dbReference type="Pfam" id="PF12157"/>
    </source>
</evidence>
<dbReference type="InterPro" id="IPR040240">
    <property type="entry name" value="TAF1"/>
</dbReference>